<dbReference type="Proteomes" id="UP001066276">
    <property type="component" value="Chromosome 5"/>
</dbReference>
<dbReference type="AlphaFoldDB" id="A0AAV7RRC0"/>
<proteinExistence type="predicted"/>
<evidence type="ECO:0000313" key="1">
    <source>
        <dbReference type="EMBL" id="KAJ1154060.1"/>
    </source>
</evidence>
<reference evidence="1" key="1">
    <citation type="journal article" date="2022" name="bioRxiv">
        <title>Sequencing and chromosome-scale assembly of the giantPleurodeles waltlgenome.</title>
        <authorList>
            <person name="Brown T."/>
            <person name="Elewa A."/>
            <person name="Iarovenko S."/>
            <person name="Subramanian E."/>
            <person name="Araus A.J."/>
            <person name="Petzold A."/>
            <person name="Susuki M."/>
            <person name="Suzuki K.-i.T."/>
            <person name="Hayashi T."/>
            <person name="Toyoda A."/>
            <person name="Oliveira C."/>
            <person name="Osipova E."/>
            <person name="Leigh N.D."/>
            <person name="Simon A."/>
            <person name="Yun M.H."/>
        </authorList>
    </citation>
    <scope>NUCLEOTIDE SEQUENCE</scope>
    <source>
        <strain evidence="1">20211129_DDA</strain>
        <tissue evidence="1">Liver</tissue>
    </source>
</reference>
<evidence type="ECO:0000313" key="2">
    <source>
        <dbReference type="Proteomes" id="UP001066276"/>
    </source>
</evidence>
<keyword evidence="2" id="KW-1185">Reference proteome</keyword>
<name>A0AAV7RRC0_PLEWA</name>
<protein>
    <submittedName>
        <fullName evidence="1">Uncharacterized protein</fullName>
    </submittedName>
</protein>
<comment type="caution">
    <text evidence="1">The sequence shown here is derived from an EMBL/GenBank/DDBJ whole genome shotgun (WGS) entry which is preliminary data.</text>
</comment>
<organism evidence="1 2">
    <name type="scientific">Pleurodeles waltl</name>
    <name type="common">Iberian ribbed newt</name>
    <dbReference type="NCBI Taxonomy" id="8319"/>
    <lineage>
        <taxon>Eukaryota</taxon>
        <taxon>Metazoa</taxon>
        <taxon>Chordata</taxon>
        <taxon>Craniata</taxon>
        <taxon>Vertebrata</taxon>
        <taxon>Euteleostomi</taxon>
        <taxon>Amphibia</taxon>
        <taxon>Batrachia</taxon>
        <taxon>Caudata</taxon>
        <taxon>Salamandroidea</taxon>
        <taxon>Salamandridae</taxon>
        <taxon>Pleurodelinae</taxon>
        <taxon>Pleurodeles</taxon>
    </lineage>
</organism>
<sequence>MLVMDTNAICIWCLCTSYNIKLFSCCVKKNLKVTQDRKAKLAITYLQTWFEKYSCVRLRAWTTLTPGDDLGTAAHQDPGPLVSHINTQEVQTWVADVLSHTVRVGRRPGYLTMFKLTPEVLPTEFLHQQTVIADRMKRQKEAIAVNFGTTLNHSGVPPCPKDSRRQPIRCLSADLSPTRPHFLTPT</sequence>
<gene>
    <name evidence="1" type="ORF">NDU88_006817</name>
</gene>
<accession>A0AAV7RRC0</accession>
<dbReference type="EMBL" id="JANPWB010000009">
    <property type="protein sequence ID" value="KAJ1154060.1"/>
    <property type="molecule type" value="Genomic_DNA"/>
</dbReference>